<evidence type="ECO:0000313" key="2">
    <source>
        <dbReference type="EMBL" id="SDL96686.1"/>
    </source>
</evidence>
<sequence>MKKIFKNSYAISVVLCLIVLSGCKKDKNDPINTTIDAAVLNAPASNTVVNLTPLLNAVVNFEWTAAKVGNNTPSFYEVQFDKESGDFSNPVYKEAAARGGADNKLSVNHRIVNRIAKAAGINELASGKLKWRVVANTGVVSAVSQTGILEVKRPAGLADNPVEVYILGTATEAGDDPAKALKFKKLSEGVFEIYTSLNAGTYKMIDRITGTPITFVLNGTLITEAASANSPATSKTVYRINLDFNSASAVLTEIVSVGLWFSGYNAIKTNLVYDAAGIWKATFNNIWKTESWGKDERYKFRVVEKDAAGISTTKNWGSSKQDNTRPAANQDAAYFLLKEVNNSQYDFSYKFQLESANTEVTFKMQSAADYTHVITYK</sequence>
<keyword evidence="3" id="KW-1185">Reference proteome</keyword>
<dbReference type="RefSeq" id="WP_074605469.1">
    <property type="nucleotide sequence ID" value="NZ_FNGY01000002.1"/>
</dbReference>
<feature type="domain" description="SusE outer membrane protein" evidence="1">
    <location>
        <begin position="25"/>
        <end position="133"/>
    </location>
</feature>
<evidence type="ECO:0000313" key="3">
    <source>
        <dbReference type="Proteomes" id="UP000183200"/>
    </source>
</evidence>
<reference evidence="3" key="1">
    <citation type="submission" date="2016-10" db="EMBL/GenBank/DDBJ databases">
        <authorList>
            <person name="Varghese N."/>
            <person name="Submissions S."/>
        </authorList>
    </citation>
    <scope>NUCLEOTIDE SEQUENCE [LARGE SCALE GENOMIC DNA]</scope>
    <source>
        <strain evidence="3">DSM 19110</strain>
    </source>
</reference>
<organism evidence="2 3">
    <name type="scientific">Pedobacter steynii</name>
    <dbReference type="NCBI Taxonomy" id="430522"/>
    <lineage>
        <taxon>Bacteria</taxon>
        <taxon>Pseudomonadati</taxon>
        <taxon>Bacteroidota</taxon>
        <taxon>Sphingobacteriia</taxon>
        <taxon>Sphingobacteriales</taxon>
        <taxon>Sphingobacteriaceae</taxon>
        <taxon>Pedobacter</taxon>
    </lineage>
</organism>
<gene>
    <name evidence="2" type="ORF">SAMN05421820_102619</name>
</gene>
<proteinExistence type="predicted"/>
<dbReference type="Proteomes" id="UP000183200">
    <property type="component" value="Unassembled WGS sequence"/>
</dbReference>
<evidence type="ECO:0000259" key="1">
    <source>
        <dbReference type="Pfam" id="PF14292"/>
    </source>
</evidence>
<dbReference type="EMBL" id="FNGY01000002">
    <property type="protein sequence ID" value="SDL96686.1"/>
    <property type="molecule type" value="Genomic_DNA"/>
</dbReference>
<dbReference type="OrthoDB" id="631295at2"/>
<dbReference type="Pfam" id="PF14292">
    <property type="entry name" value="SusE"/>
    <property type="match status" value="1"/>
</dbReference>
<dbReference type="InterPro" id="IPR025970">
    <property type="entry name" value="SusE"/>
</dbReference>
<dbReference type="PROSITE" id="PS51257">
    <property type="entry name" value="PROKAR_LIPOPROTEIN"/>
    <property type="match status" value="1"/>
</dbReference>
<protein>
    <submittedName>
        <fullName evidence="2">SusE outer membrane protein</fullName>
    </submittedName>
</protein>
<dbReference type="AlphaFoldDB" id="A0A1G9PD04"/>
<accession>A0A1G9PD04</accession>
<name>A0A1G9PD04_9SPHI</name>